<sequence length="378" mass="44599">MITIKEVASKKDLKQFVLFPFDLYKDSKNWVPPLIKDELEGFDKKINPAFENADVWFYLAYKDNKIVGRIAVIINWHEINTLKIQKIRFGWFDFIDDLEVSKSLLNKVFEKGKKKSLSYAEGPIGFSNMDKVGAMTMGYDRLGTMITWYNFPYYISHFEKFGFTTEKEFIESEFSFDNVQNTETFYRADKIIRQKYGLKALNFGSSKEIEPQVNSMFDLFNESYSSLASFVSITERQKEYFKKKYISLINPEYIKFVVDKDNRLVAFSVVMTSYSKALQKAKGKLFPFGFIHFLRAKKKNDTVLFYLIGIRPEYQNKGVTAIIFKEYYETFKKNGIRNCILTPILADNFALQNLWKNFNPEVIVRRKTFKLETDKWEF</sequence>
<dbReference type="CDD" id="cd04301">
    <property type="entry name" value="NAT_SF"/>
    <property type="match status" value="1"/>
</dbReference>
<dbReference type="EMBL" id="BMGK01000009">
    <property type="protein sequence ID" value="GGD98547.1"/>
    <property type="molecule type" value="Genomic_DNA"/>
</dbReference>
<name>A0A8J2VC93_9FLAO</name>
<gene>
    <name evidence="1" type="primary">yghO</name>
    <name evidence="1" type="ORF">GCM10011312_22570</name>
</gene>
<organism evidence="1 2">
    <name type="scientific">Planktosalinus lacus</name>
    <dbReference type="NCBI Taxonomy" id="1526573"/>
    <lineage>
        <taxon>Bacteria</taxon>
        <taxon>Pseudomonadati</taxon>
        <taxon>Bacteroidota</taxon>
        <taxon>Flavobacteriia</taxon>
        <taxon>Flavobacteriales</taxon>
        <taxon>Flavobacteriaceae</taxon>
        <taxon>Planktosalinus</taxon>
    </lineage>
</organism>
<reference evidence="1" key="2">
    <citation type="submission" date="2020-09" db="EMBL/GenBank/DDBJ databases">
        <authorList>
            <person name="Sun Q."/>
            <person name="Zhou Y."/>
        </authorList>
    </citation>
    <scope>NUCLEOTIDE SEQUENCE</scope>
    <source>
        <strain evidence="1">CGMCC 1.12924</strain>
    </source>
</reference>
<evidence type="ECO:0000313" key="2">
    <source>
        <dbReference type="Proteomes" id="UP000652231"/>
    </source>
</evidence>
<dbReference type="AlphaFoldDB" id="A0A8J2VC93"/>
<protein>
    <recommendedName>
        <fullName evidence="3">N-acetyltransferase domain-containing protein</fullName>
    </recommendedName>
</protein>
<proteinExistence type="predicted"/>
<dbReference type="InterPro" id="IPR016181">
    <property type="entry name" value="Acyl_CoA_acyltransferase"/>
</dbReference>
<dbReference type="Gene3D" id="3.40.630.30">
    <property type="match status" value="2"/>
</dbReference>
<reference evidence="1" key="1">
    <citation type="journal article" date="2014" name="Int. J. Syst. Evol. Microbiol.">
        <title>Complete genome sequence of Corynebacterium casei LMG S-19264T (=DSM 44701T), isolated from a smear-ripened cheese.</title>
        <authorList>
            <consortium name="US DOE Joint Genome Institute (JGI-PGF)"/>
            <person name="Walter F."/>
            <person name="Albersmeier A."/>
            <person name="Kalinowski J."/>
            <person name="Ruckert C."/>
        </authorList>
    </citation>
    <scope>NUCLEOTIDE SEQUENCE</scope>
    <source>
        <strain evidence="1">CGMCC 1.12924</strain>
    </source>
</reference>
<accession>A0A8J2VC93</accession>
<dbReference type="Proteomes" id="UP000652231">
    <property type="component" value="Unassembled WGS sequence"/>
</dbReference>
<dbReference type="PANTHER" id="PTHR41368:SF1">
    <property type="entry name" value="PROTEIN YGHO"/>
    <property type="match status" value="1"/>
</dbReference>
<evidence type="ECO:0008006" key="3">
    <source>
        <dbReference type="Google" id="ProtNLM"/>
    </source>
</evidence>
<dbReference type="PANTHER" id="PTHR41368">
    <property type="entry name" value="PROTEIN YGHO"/>
    <property type="match status" value="1"/>
</dbReference>
<dbReference type="InterPro" id="IPR039968">
    <property type="entry name" value="BcerS-like"/>
</dbReference>
<evidence type="ECO:0000313" key="1">
    <source>
        <dbReference type="EMBL" id="GGD98547.1"/>
    </source>
</evidence>
<comment type="caution">
    <text evidence="1">The sequence shown here is derived from an EMBL/GenBank/DDBJ whole genome shotgun (WGS) entry which is preliminary data.</text>
</comment>
<dbReference type="SUPFAM" id="SSF55729">
    <property type="entry name" value="Acyl-CoA N-acyltransferases (Nat)"/>
    <property type="match status" value="1"/>
</dbReference>
<dbReference type="RefSeq" id="WP_188442591.1">
    <property type="nucleotide sequence ID" value="NZ_BMGK01000009.1"/>
</dbReference>
<keyword evidence="2" id="KW-1185">Reference proteome</keyword>